<name>A0A261FAQ3_9BIFI</name>
<accession>A0A261FAQ3</accession>
<sequence>MALAPFCGLPDSYHGSHRIFKARVQFLTYGQPTNVTVCYTDHAHPDEESIAMAQQVILVTMRAMDIVRKKMPEKVLDDKASPVVIQRLVNMREIMTYFNIVFGKPQALANKLPVTMSGIHITFTNDSTVEASLAMWIGQETHQGCVVMRKDGQRWLSVFLDIG</sequence>
<keyword evidence="2" id="KW-1185">Reference proteome</keyword>
<protein>
    <submittedName>
        <fullName evidence="1">Uncharacterized protein</fullName>
    </submittedName>
</protein>
<dbReference type="EMBL" id="MWWU01000002">
    <property type="protein sequence ID" value="OZG56115.1"/>
    <property type="molecule type" value="Genomic_DNA"/>
</dbReference>
<evidence type="ECO:0000313" key="1">
    <source>
        <dbReference type="EMBL" id="OZG56115.1"/>
    </source>
</evidence>
<proteinExistence type="predicted"/>
<dbReference type="Proteomes" id="UP000228976">
    <property type="component" value="Unassembled WGS sequence"/>
</dbReference>
<dbReference type="AlphaFoldDB" id="A0A261FAQ3"/>
<comment type="caution">
    <text evidence="1">The sequence shown here is derived from an EMBL/GenBank/DDBJ whole genome shotgun (WGS) entry which is preliminary data.</text>
</comment>
<reference evidence="1 2" key="1">
    <citation type="journal article" date="2017" name="BMC Genomics">
        <title>Comparative genomic and phylogenomic analyses of the Bifidobacteriaceae family.</title>
        <authorList>
            <person name="Lugli G.A."/>
            <person name="Milani C."/>
            <person name="Turroni F."/>
            <person name="Duranti S."/>
            <person name="Mancabelli L."/>
            <person name="Mangifesta M."/>
            <person name="Ferrario C."/>
            <person name="Modesto M."/>
            <person name="Mattarelli P."/>
            <person name="Jiri K."/>
            <person name="van Sinderen D."/>
            <person name="Ventura M."/>
        </authorList>
    </citation>
    <scope>NUCLEOTIDE SEQUENCE [LARGE SCALE GENOMIC DNA]</scope>
    <source>
        <strain evidence="1 2">LMG 21773</strain>
    </source>
</reference>
<organism evidence="1 2">
    <name type="scientific">Aeriscardovia aeriphila</name>
    <dbReference type="NCBI Taxonomy" id="218139"/>
    <lineage>
        <taxon>Bacteria</taxon>
        <taxon>Bacillati</taxon>
        <taxon>Actinomycetota</taxon>
        <taxon>Actinomycetes</taxon>
        <taxon>Bifidobacteriales</taxon>
        <taxon>Bifidobacteriaceae</taxon>
        <taxon>Aeriscardovia</taxon>
    </lineage>
</organism>
<evidence type="ECO:0000313" key="2">
    <source>
        <dbReference type="Proteomes" id="UP000228976"/>
    </source>
</evidence>
<gene>
    <name evidence="1" type="ORF">AEAE_0603</name>
</gene>
<dbReference type="RefSeq" id="WP_094689680.1">
    <property type="nucleotide sequence ID" value="NZ_JACBYZ010000001.1"/>
</dbReference>